<feature type="compositionally biased region" description="Basic and acidic residues" evidence="1">
    <location>
        <begin position="49"/>
        <end position="72"/>
    </location>
</feature>
<dbReference type="Proteomes" id="UP000613580">
    <property type="component" value="Unassembled WGS sequence"/>
</dbReference>
<gene>
    <name evidence="2" type="ORF">HMN09_01086700</name>
</gene>
<dbReference type="AlphaFoldDB" id="A0A8H6SC05"/>
<evidence type="ECO:0000256" key="1">
    <source>
        <dbReference type="SAM" id="MobiDB-lite"/>
    </source>
</evidence>
<feature type="compositionally biased region" description="Basic and acidic residues" evidence="1">
    <location>
        <begin position="81"/>
        <end position="91"/>
    </location>
</feature>
<dbReference type="EMBL" id="JACAZE010000017">
    <property type="protein sequence ID" value="KAF7296182.1"/>
    <property type="molecule type" value="Genomic_DNA"/>
</dbReference>
<reference evidence="2" key="1">
    <citation type="submission" date="2020-05" db="EMBL/GenBank/DDBJ databases">
        <title>Mycena genomes resolve the evolution of fungal bioluminescence.</title>
        <authorList>
            <person name="Tsai I.J."/>
        </authorList>
    </citation>
    <scope>NUCLEOTIDE SEQUENCE</scope>
    <source>
        <strain evidence="2">110903Hualien_Pintung</strain>
    </source>
</reference>
<protein>
    <submittedName>
        <fullName evidence="2">Uncharacterized protein</fullName>
    </submittedName>
</protein>
<feature type="region of interest" description="Disordered" evidence="1">
    <location>
        <begin position="1"/>
        <end position="127"/>
    </location>
</feature>
<feature type="compositionally biased region" description="Polar residues" evidence="1">
    <location>
        <begin position="27"/>
        <end position="48"/>
    </location>
</feature>
<comment type="caution">
    <text evidence="2">The sequence shown here is derived from an EMBL/GenBank/DDBJ whole genome shotgun (WGS) entry which is preliminary data.</text>
</comment>
<name>A0A8H6SC05_MYCCL</name>
<accession>A0A8H6SC05</accession>
<sequence length="127" mass="14277">MATVKRLSSLRSTQAQAVARRGLPRRSSINPSTAWWTRFSSSTASNANEPKKMEPDDEAHQQRSSDTAERHMSGPLANAEAGEKTGKDKGSVRRTVSEQGGEKERWRRLEDSSERTKEDEAPEHKQR</sequence>
<proteinExistence type="predicted"/>
<keyword evidence="3" id="KW-1185">Reference proteome</keyword>
<evidence type="ECO:0000313" key="2">
    <source>
        <dbReference type="EMBL" id="KAF7296182.1"/>
    </source>
</evidence>
<organism evidence="2 3">
    <name type="scientific">Mycena chlorophos</name>
    <name type="common">Agaric fungus</name>
    <name type="synonym">Agaricus chlorophos</name>
    <dbReference type="NCBI Taxonomy" id="658473"/>
    <lineage>
        <taxon>Eukaryota</taxon>
        <taxon>Fungi</taxon>
        <taxon>Dikarya</taxon>
        <taxon>Basidiomycota</taxon>
        <taxon>Agaricomycotina</taxon>
        <taxon>Agaricomycetes</taxon>
        <taxon>Agaricomycetidae</taxon>
        <taxon>Agaricales</taxon>
        <taxon>Marasmiineae</taxon>
        <taxon>Mycenaceae</taxon>
        <taxon>Mycena</taxon>
    </lineage>
</organism>
<evidence type="ECO:0000313" key="3">
    <source>
        <dbReference type="Proteomes" id="UP000613580"/>
    </source>
</evidence>
<feature type="compositionally biased region" description="Basic and acidic residues" evidence="1">
    <location>
        <begin position="100"/>
        <end position="127"/>
    </location>
</feature>